<protein>
    <recommendedName>
        <fullName evidence="2">Disease resistance protein Roq1-like winged-helix domain-containing protein</fullName>
    </recommendedName>
</protein>
<dbReference type="Pfam" id="PF23282">
    <property type="entry name" value="WHD_ROQ1"/>
    <property type="match status" value="1"/>
</dbReference>
<dbReference type="AlphaFoldDB" id="A0A922A6U4"/>
<evidence type="ECO:0000313" key="3">
    <source>
        <dbReference type="EMBL" id="KAG6675859.1"/>
    </source>
</evidence>
<dbReference type="InterPro" id="IPR044974">
    <property type="entry name" value="Disease_R_plants"/>
</dbReference>
<feature type="domain" description="Disease resistance protein Roq1-like winged-helix" evidence="2">
    <location>
        <begin position="88"/>
        <end position="160"/>
    </location>
</feature>
<name>A0A922A6U4_CARIL</name>
<dbReference type="EMBL" id="CM031839">
    <property type="protein sequence ID" value="KAG6675859.1"/>
    <property type="molecule type" value="Genomic_DNA"/>
</dbReference>
<comment type="caution">
    <text evidence="3">The sequence shown here is derived from an EMBL/GenBank/DDBJ whole genome shotgun (WGS) entry which is preliminary data.</text>
</comment>
<accession>A0A922A6U4</accession>
<evidence type="ECO:0000256" key="1">
    <source>
        <dbReference type="ARBA" id="ARBA00022737"/>
    </source>
</evidence>
<dbReference type="InterPro" id="IPR058192">
    <property type="entry name" value="WHD_ROQ1-like"/>
</dbReference>
<dbReference type="FunFam" id="1.10.8.430:FF:000002">
    <property type="entry name" value="Disease resistance protein (TIR-NBS-LRR class)"/>
    <property type="match status" value="1"/>
</dbReference>
<proteinExistence type="predicted"/>
<dbReference type="GO" id="GO:0043531">
    <property type="term" value="F:ADP binding"/>
    <property type="evidence" value="ECO:0007669"/>
    <property type="project" value="InterPro"/>
</dbReference>
<evidence type="ECO:0000313" key="4">
    <source>
        <dbReference type="Proteomes" id="UP000811246"/>
    </source>
</evidence>
<gene>
    <name evidence="3" type="ORF">I3842_15G126100</name>
</gene>
<sequence>MTLDDNEALELFSLYAFKKDEPLEDYMDLSKQVIKYAQGLPLTLTVLGSDLKGRNIDQWKSALDKYRKIPHRKIQSVLQISYDSLEIGEKDMFLDIAFFFKGEPLAKIMKIFDSCGFYPVHGIQRLMEKCLITVERYGDERVWMHDLLQVMGKEVVQEKSSKDPSKRSRLWFYKDVREVLEENTGPNEIEGMVIDFPEDDEEISLHTEAFRHMKRLRILINRNARFSHGPNYLSDKLRVLDWYNYPLPYLPHNFQGKNLIVFRMHDSIIKELGDGFKPKVCTIIFINNFFFFKLFSRLHSTLFSFLLQNLTTMAFRSCSYLTEIPDLSSTPNLKELTVKYCVSVVKVHDSVGSLEYLSKLDFEGCSKLRILPISLKLRSLHLLNLGYCSSLHDLPDGMFTSLESTWNCCRRTTFIHWEPCWT</sequence>
<dbReference type="PANTHER" id="PTHR11017:SF570">
    <property type="entry name" value="DISEASE RESISTANCE PROTEIN (TIR-NBS CLASS)-RELATED"/>
    <property type="match status" value="1"/>
</dbReference>
<dbReference type="Proteomes" id="UP000811246">
    <property type="component" value="Chromosome 15"/>
</dbReference>
<reference evidence="3" key="1">
    <citation type="submission" date="2021-01" db="EMBL/GenBank/DDBJ databases">
        <authorList>
            <person name="Lovell J.T."/>
            <person name="Bentley N."/>
            <person name="Bhattarai G."/>
            <person name="Jenkins J.W."/>
            <person name="Sreedasyam A."/>
            <person name="Alarcon Y."/>
            <person name="Bock C."/>
            <person name="Boston L."/>
            <person name="Carlson J."/>
            <person name="Cervantes K."/>
            <person name="Clermont K."/>
            <person name="Krom N."/>
            <person name="Kubenka K."/>
            <person name="Mamidi S."/>
            <person name="Mattison C."/>
            <person name="Monteros M."/>
            <person name="Pisani C."/>
            <person name="Plott C."/>
            <person name="Rajasekar S."/>
            <person name="Rhein H.S."/>
            <person name="Rohla C."/>
            <person name="Song M."/>
            <person name="Hilaire R.S."/>
            <person name="Shu S."/>
            <person name="Wells L."/>
            <person name="Wang X."/>
            <person name="Webber J."/>
            <person name="Heerema R.J."/>
            <person name="Klein P."/>
            <person name="Conner P."/>
            <person name="Grauke L."/>
            <person name="Grimwood J."/>
            <person name="Schmutz J."/>
            <person name="Randall J.J."/>
        </authorList>
    </citation>
    <scope>NUCLEOTIDE SEQUENCE</scope>
    <source>
        <tissue evidence="3">Leaf</tissue>
    </source>
</reference>
<organism evidence="3 4">
    <name type="scientific">Carya illinoinensis</name>
    <name type="common">Pecan</name>
    <dbReference type="NCBI Taxonomy" id="32201"/>
    <lineage>
        <taxon>Eukaryota</taxon>
        <taxon>Viridiplantae</taxon>
        <taxon>Streptophyta</taxon>
        <taxon>Embryophyta</taxon>
        <taxon>Tracheophyta</taxon>
        <taxon>Spermatophyta</taxon>
        <taxon>Magnoliopsida</taxon>
        <taxon>eudicotyledons</taxon>
        <taxon>Gunneridae</taxon>
        <taxon>Pentapetalae</taxon>
        <taxon>rosids</taxon>
        <taxon>fabids</taxon>
        <taxon>Fagales</taxon>
        <taxon>Juglandaceae</taxon>
        <taxon>Carya</taxon>
    </lineage>
</organism>
<keyword evidence="1" id="KW-0677">Repeat</keyword>
<evidence type="ECO:0000259" key="2">
    <source>
        <dbReference type="Pfam" id="PF23282"/>
    </source>
</evidence>
<dbReference type="PANTHER" id="PTHR11017">
    <property type="entry name" value="LEUCINE-RICH REPEAT-CONTAINING PROTEIN"/>
    <property type="match status" value="1"/>
</dbReference>
<dbReference type="GO" id="GO:0006952">
    <property type="term" value="P:defense response"/>
    <property type="evidence" value="ECO:0007669"/>
    <property type="project" value="InterPro"/>
</dbReference>